<gene>
    <name evidence="6" type="ORF">C7B82_01125</name>
</gene>
<dbReference type="Proteomes" id="UP000239576">
    <property type="component" value="Unassembled WGS sequence"/>
</dbReference>
<evidence type="ECO:0000256" key="2">
    <source>
        <dbReference type="ARBA" id="ARBA00022630"/>
    </source>
</evidence>
<dbReference type="OrthoDB" id="9773233at2"/>
<reference evidence="6 7" key="2">
    <citation type="submission" date="2018-03" db="EMBL/GenBank/DDBJ databases">
        <title>The ancient ancestry and fast evolution of plastids.</title>
        <authorList>
            <person name="Moore K.R."/>
            <person name="Magnabosco C."/>
            <person name="Momper L."/>
            <person name="Gold D.A."/>
            <person name="Bosak T."/>
            <person name="Fournier G.P."/>
        </authorList>
    </citation>
    <scope>NUCLEOTIDE SEQUENCE [LARGE SCALE GENOMIC DNA]</scope>
    <source>
        <strain evidence="6 7">ULC18</strain>
    </source>
</reference>
<dbReference type="RefSeq" id="WP_106254479.1">
    <property type="nucleotide sequence ID" value="NZ_CAWNSW010000019.1"/>
</dbReference>
<dbReference type="SUPFAM" id="SSF160996">
    <property type="entry name" value="HI0933 insert domain-like"/>
    <property type="match status" value="1"/>
</dbReference>
<protein>
    <submittedName>
        <fullName evidence="6">Aminoacetone oxidase family FAD-binding enzyme</fullName>
    </submittedName>
</protein>
<feature type="domain" description="RsdA/BaiN/AoA(So)-like Rossmann fold-like" evidence="4">
    <location>
        <begin position="7"/>
        <end position="406"/>
    </location>
</feature>
<dbReference type="SUPFAM" id="SSF51905">
    <property type="entry name" value="FAD/NAD(P)-binding domain"/>
    <property type="match status" value="1"/>
</dbReference>
<dbReference type="Pfam" id="PF03486">
    <property type="entry name" value="HI0933_like"/>
    <property type="match status" value="1"/>
</dbReference>
<sequence>MSSDPLSVVVVGGGAAGFFGAIACASHNPNSRVTLLEAARQPLAKVRVSGGGRCNVTHACFDPALLVQHYPRGGKALRGAFSRFQARDTVEWFESRGVTLKTEADGRMFPITDDSATIVDCLMQTAHTMGVKLWQGAAVKAVSRKEDGFRVDVKAGEVLTCDRLLLATGSNPQGYAIARALGHTFAPPVPSLFTFNIVDERLQDLAGVSVTSAHLRLQTGEKSYLEQTGPLLVTHWGMSGPAVLKLSAWGARVLHDSHYQATLLVNWLPQPKPEALRQQLLAVKSQLPKRAIATSCPVLLPRRLWERLTSYVGIAAETRWAELSNKTLNLLIQELTRGQYSISGKGAFKEEFVTCGGVNLKEVDFKTMESRLCPGLHFAGEILDIDGVTGGFNFQSAWTTGWIAGQAMGAN</sequence>
<dbReference type="InterPro" id="IPR055178">
    <property type="entry name" value="RsdA/BaiN/AoA(So)-like_dom"/>
</dbReference>
<evidence type="ECO:0000313" key="7">
    <source>
        <dbReference type="Proteomes" id="UP000239576"/>
    </source>
</evidence>
<reference evidence="7" key="1">
    <citation type="submission" date="2018-02" db="EMBL/GenBank/DDBJ databases">
        <authorList>
            <person name="Moore K."/>
            <person name="Momper L."/>
        </authorList>
    </citation>
    <scope>NUCLEOTIDE SEQUENCE [LARGE SCALE GENOMIC DNA]</scope>
    <source>
        <strain evidence="7">ULC18</strain>
    </source>
</reference>
<dbReference type="Pfam" id="PF22780">
    <property type="entry name" value="HI0933_like_1st"/>
    <property type="match status" value="1"/>
</dbReference>
<keyword evidence="3" id="KW-0274">FAD</keyword>
<dbReference type="Gene3D" id="3.50.50.60">
    <property type="entry name" value="FAD/NAD(P)-binding domain"/>
    <property type="match status" value="1"/>
</dbReference>
<organism evidence="6 7">
    <name type="scientific">Stenomitos frigidus ULC18</name>
    <dbReference type="NCBI Taxonomy" id="2107698"/>
    <lineage>
        <taxon>Bacteria</taxon>
        <taxon>Bacillati</taxon>
        <taxon>Cyanobacteriota</taxon>
        <taxon>Cyanophyceae</taxon>
        <taxon>Leptolyngbyales</taxon>
        <taxon>Leptolyngbyaceae</taxon>
        <taxon>Stenomitos</taxon>
    </lineage>
</organism>
<dbReference type="Gene3D" id="1.10.8.260">
    <property type="entry name" value="HI0933 insert domain-like"/>
    <property type="match status" value="1"/>
</dbReference>
<comment type="caution">
    <text evidence="6">The sequence shown here is derived from an EMBL/GenBank/DDBJ whole genome shotgun (WGS) entry which is preliminary data.</text>
</comment>
<dbReference type="PRINTS" id="PR00411">
    <property type="entry name" value="PNDRDTASEI"/>
</dbReference>
<feature type="domain" description="RsdA/BaiN/AoA(So)-like insert" evidence="5">
    <location>
        <begin position="189"/>
        <end position="353"/>
    </location>
</feature>
<evidence type="ECO:0000259" key="5">
    <source>
        <dbReference type="Pfam" id="PF22780"/>
    </source>
</evidence>
<dbReference type="EMBL" id="PVWK01000009">
    <property type="protein sequence ID" value="PSB35237.1"/>
    <property type="molecule type" value="Genomic_DNA"/>
</dbReference>
<dbReference type="InterPro" id="IPR004792">
    <property type="entry name" value="BaiN-like"/>
</dbReference>
<dbReference type="AlphaFoldDB" id="A0A2T1ER69"/>
<dbReference type="PANTHER" id="PTHR42887:SF2">
    <property type="entry name" value="OS12G0638800 PROTEIN"/>
    <property type="match status" value="1"/>
</dbReference>
<accession>A0A2T1ER69</accession>
<comment type="cofactor">
    <cofactor evidence="1">
        <name>FAD</name>
        <dbReference type="ChEBI" id="CHEBI:57692"/>
    </cofactor>
</comment>
<evidence type="ECO:0000259" key="4">
    <source>
        <dbReference type="Pfam" id="PF03486"/>
    </source>
</evidence>
<evidence type="ECO:0000313" key="6">
    <source>
        <dbReference type="EMBL" id="PSB35237.1"/>
    </source>
</evidence>
<evidence type="ECO:0000256" key="3">
    <source>
        <dbReference type="ARBA" id="ARBA00022827"/>
    </source>
</evidence>
<proteinExistence type="predicted"/>
<dbReference type="InterPro" id="IPR036188">
    <property type="entry name" value="FAD/NAD-bd_sf"/>
</dbReference>
<keyword evidence="2" id="KW-0285">Flavoprotein</keyword>
<keyword evidence="7" id="KW-1185">Reference proteome</keyword>
<dbReference type="InterPro" id="IPR057661">
    <property type="entry name" value="RsdA/BaiN/AoA(So)_Rossmann"/>
</dbReference>
<dbReference type="PANTHER" id="PTHR42887">
    <property type="entry name" value="OS12G0638800 PROTEIN"/>
    <property type="match status" value="1"/>
</dbReference>
<dbReference type="NCBIfam" id="TIGR00275">
    <property type="entry name" value="aminoacetone oxidase family FAD-binding enzyme"/>
    <property type="match status" value="1"/>
</dbReference>
<dbReference type="PRINTS" id="PR00368">
    <property type="entry name" value="FADPNR"/>
</dbReference>
<name>A0A2T1ER69_9CYAN</name>
<dbReference type="Gene3D" id="2.40.30.10">
    <property type="entry name" value="Translation factors"/>
    <property type="match status" value="1"/>
</dbReference>
<dbReference type="InterPro" id="IPR023166">
    <property type="entry name" value="BaiN-like_dom_sf"/>
</dbReference>
<evidence type="ECO:0000256" key="1">
    <source>
        <dbReference type="ARBA" id="ARBA00001974"/>
    </source>
</evidence>